<keyword evidence="2" id="KW-1185">Reference proteome</keyword>
<name>A0A678PBD7_9CAUD</name>
<evidence type="ECO:0000313" key="1">
    <source>
        <dbReference type="EMBL" id="ARB11034.1"/>
    </source>
</evidence>
<evidence type="ECO:0000313" key="2">
    <source>
        <dbReference type="Proteomes" id="UP000430332"/>
    </source>
</evidence>
<organism evidence="1 2">
    <name type="scientific">Pectobacterium phage phiA41</name>
    <dbReference type="NCBI Taxonomy" id="1965354"/>
    <lineage>
        <taxon>Viruses</taxon>
        <taxon>Duplodnaviria</taxon>
        <taxon>Heunggongvirae</taxon>
        <taxon>Uroviricota</taxon>
        <taxon>Caudoviricetes</taxon>
        <taxon>Schitoviridae</taxon>
        <taxon>Cbunavirus</taxon>
        <taxon>Cbunavirus A41</taxon>
    </lineage>
</organism>
<proteinExistence type="predicted"/>
<dbReference type="Proteomes" id="UP000430332">
    <property type="component" value="Segment"/>
</dbReference>
<reference evidence="1 2" key="1">
    <citation type="submission" date="2017-03" db="EMBL/GenBank/DDBJ databases">
        <title>Isolation and genomic, phenotypic and morphological characterization of the first Podoviridae lytic bacteriophages (phi)A38 and (phi)A41 infecting Pectobacterium wasabiae.</title>
        <authorList>
            <person name="Czajkowski R."/>
            <person name="Smolarska A."/>
            <person name="Rabalski L."/>
            <person name="Narajczyk M."/>
        </authorList>
    </citation>
    <scope>NUCLEOTIDE SEQUENCE [LARGE SCALE GENOMIC DNA]</scope>
</reference>
<accession>A0A678PBD7</accession>
<sequence length="125" mass="15230">MRKRIFEYLMLWFIKDNQFPYVLRTFWRQFRWWYPEDNIPSTCSTILEVFDECADEDKYCRGDVITNFTLDPPKYWLREGGDANTYTIMKRENWFASIRVNGELPVGRQRKALNLMIEQLNRSDP</sequence>
<gene>
    <name evidence="1" type="ORF">B4963_0072</name>
</gene>
<protein>
    <submittedName>
        <fullName evidence="1">Uncharacterized protein</fullName>
    </submittedName>
</protein>
<dbReference type="EMBL" id="KY769270">
    <property type="protein sequence ID" value="ARB11034.1"/>
    <property type="molecule type" value="Genomic_DNA"/>
</dbReference>